<keyword evidence="2" id="KW-1185">Reference proteome</keyword>
<dbReference type="Proteomes" id="UP001642360">
    <property type="component" value="Unassembled WGS sequence"/>
</dbReference>
<organism evidence="1 2">
    <name type="scientific">Ilex paraguariensis</name>
    <name type="common">yerba mate</name>
    <dbReference type="NCBI Taxonomy" id="185542"/>
    <lineage>
        <taxon>Eukaryota</taxon>
        <taxon>Viridiplantae</taxon>
        <taxon>Streptophyta</taxon>
        <taxon>Embryophyta</taxon>
        <taxon>Tracheophyta</taxon>
        <taxon>Spermatophyta</taxon>
        <taxon>Magnoliopsida</taxon>
        <taxon>eudicotyledons</taxon>
        <taxon>Gunneridae</taxon>
        <taxon>Pentapetalae</taxon>
        <taxon>asterids</taxon>
        <taxon>campanulids</taxon>
        <taxon>Aquifoliales</taxon>
        <taxon>Aquifoliaceae</taxon>
        <taxon>Ilex</taxon>
    </lineage>
</organism>
<evidence type="ECO:0000313" key="2">
    <source>
        <dbReference type="Proteomes" id="UP001642360"/>
    </source>
</evidence>
<sequence>MSKIKIVGHEDVERSFYGQLVLGKGVSSSLDEELAKEASKAASAEKQRIAEEVAAILKLSVEIDTSSSERFLRRERERS</sequence>
<protein>
    <submittedName>
        <fullName evidence="1">Uncharacterized protein</fullName>
    </submittedName>
</protein>
<proteinExistence type="predicted"/>
<evidence type="ECO:0000313" key="1">
    <source>
        <dbReference type="EMBL" id="CAK9182104.1"/>
    </source>
</evidence>
<dbReference type="AlphaFoldDB" id="A0ABC8UMN5"/>
<gene>
    <name evidence="1" type="ORF">ILEXP_LOCUS52239</name>
</gene>
<dbReference type="EMBL" id="CAUOFW020008246">
    <property type="protein sequence ID" value="CAK9182104.1"/>
    <property type="molecule type" value="Genomic_DNA"/>
</dbReference>
<accession>A0ABC8UMN5</accession>
<reference evidence="1 2" key="1">
    <citation type="submission" date="2024-02" db="EMBL/GenBank/DDBJ databases">
        <authorList>
            <person name="Vignale AGUSTIN F."/>
            <person name="Sosa J E."/>
            <person name="Modenutti C."/>
        </authorList>
    </citation>
    <scope>NUCLEOTIDE SEQUENCE [LARGE SCALE GENOMIC DNA]</scope>
</reference>
<comment type="caution">
    <text evidence="1">The sequence shown here is derived from an EMBL/GenBank/DDBJ whole genome shotgun (WGS) entry which is preliminary data.</text>
</comment>
<name>A0ABC8UMN5_9AQUA</name>